<dbReference type="EMBL" id="VSRR010029536">
    <property type="protein sequence ID" value="MPC69497.1"/>
    <property type="molecule type" value="Genomic_DNA"/>
</dbReference>
<dbReference type="Proteomes" id="UP000324222">
    <property type="component" value="Unassembled WGS sequence"/>
</dbReference>
<name>A0A5B7HJT2_PORTR</name>
<evidence type="ECO:0000256" key="1">
    <source>
        <dbReference type="SAM" id="MobiDB-lite"/>
    </source>
</evidence>
<proteinExistence type="predicted"/>
<accession>A0A5B7HJT2</accession>
<reference evidence="2 3" key="1">
    <citation type="submission" date="2019-05" db="EMBL/GenBank/DDBJ databases">
        <title>Another draft genome of Portunus trituberculatus and its Hox gene families provides insights of decapod evolution.</title>
        <authorList>
            <person name="Jeong J.-H."/>
            <person name="Song I."/>
            <person name="Kim S."/>
            <person name="Choi T."/>
            <person name="Kim D."/>
            <person name="Ryu S."/>
            <person name="Kim W."/>
        </authorList>
    </citation>
    <scope>NUCLEOTIDE SEQUENCE [LARGE SCALE GENOMIC DNA]</scope>
    <source>
        <tissue evidence="2">Muscle</tissue>
    </source>
</reference>
<feature type="compositionally biased region" description="Basic and acidic residues" evidence="1">
    <location>
        <begin position="10"/>
        <end position="19"/>
    </location>
</feature>
<sequence>MDPEVSTTRAENKGEEGKGLLRPTFDPPTLRRTNGKALEREWRESRGVVWGVHATSQPSTMQLLVSSASSTSCCSADQGEQGLSHCLTKERKDLVTVLPSSSLLLLFPCCR</sequence>
<comment type="caution">
    <text evidence="2">The sequence shown here is derived from an EMBL/GenBank/DDBJ whole genome shotgun (WGS) entry which is preliminary data.</text>
</comment>
<organism evidence="2 3">
    <name type="scientific">Portunus trituberculatus</name>
    <name type="common">Swimming crab</name>
    <name type="synonym">Neptunus trituberculatus</name>
    <dbReference type="NCBI Taxonomy" id="210409"/>
    <lineage>
        <taxon>Eukaryota</taxon>
        <taxon>Metazoa</taxon>
        <taxon>Ecdysozoa</taxon>
        <taxon>Arthropoda</taxon>
        <taxon>Crustacea</taxon>
        <taxon>Multicrustacea</taxon>
        <taxon>Malacostraca</taxon>
        <taxon>Eumalacostraca</taxon>
        <taxon>Eucarida</taxon>
        <taxon>Decapoda</taxon>
        <taxon>Pleocyemata</taxon>
        <taxon>Brachyura</taxon>
        <taxon>Eubrachyura</taxon>
        <taxon>Portunoidea</taxon>
        <taxon>Portunidae</taxon>
        <taxon>Portuninae</taxon>
        <taxon>Portunus</taxon>
    </lineage>
</organism>
<keyword evidence="3" id="KW-1185">Reference proteome</keyword>
<protein>
    <submittedName>
        <fullName evidence="2">Uncharacterized protein</fullName>
    </submittedName>
</protein>
<feature type="region of interest" description="Disordered" evidence="1">
    <location>
        <begin position="1"/>
        <end position="34"/>
    </location>
</feature>
<evidence type="ECO:0000313" key="3">
    <source>
        <dbReference type="Proteomes" id="UP000324222"/>
    </source>
</evidence>
<evidence type="ECO:0000313" key="2">
    <source>
        <dbReference type="EMBL" id="MPC69497.1"/>
    </source>
</evidence>
<dbReference type="AlphaFoldDB" id="A0A5B7HJT2"/>
<gene>
    <name evidence="2" type="ORF">E2C01_063723</name>
</gene>